<accession>A0ABV5WFA3</accession>
<name>A0ABV5WFA3_9BACI</name>
<comment type="caution">
    <text evidence="1">The sequence shown here is derived from an EMBL/GenBank/DDBJ whole genome shotgun (WGS) entry which is preliminary data.</text>
</comment>
<dbReference type="RefSeq" id="WP_379949412.1">
    <property type="nucleotide sequence ID" value="NZ_JBHMAF010000060.1"/>
</dbReference>
<evidence type="ECO:0000313" key="1">
    <source>
        <dbReference type="EMBL" id="MFB9759118.1"/>
    </source>
</evidence>
<proteinExistence type="predicted"/>
<dbReference type="Proteomes" id="UP001589609">
    <property type="component" value="Unassembled WGS sequence"/>
</dbReference>
<evidence type="ECO:0000313" key="2">
    <source>
        <dbReference type="Proteomes" id="UP001589609"/>
    </source>
</evidence>
<sequence length="73" mass="8362">MASGFYKIDKETVREMIEQKLKENPDIFYYVDNYYLEKIIDALVESIAETIVSPYSNNAYKKAALPGTMSVSI</sequence>
<dbReference type="EMBL" id="JBHMAF010000060">
    <property type="protein sequence ID" value="MFB9759118.1"/>
    <property type="molecule type" value="Genomic_DNA"/>
</dbReference>
<organism evidence="1 2">
    <name type="scientific">Ectobacillus funiculus</name>
    <dbReference type="NCBI Taxonomy" id="137993"/>
    <lineage>
        <taxon>Bacteria</taxon>
        <taxon>Bacillati</taxon>
        <taxon>Bacillota</taxon>
        <taxon>Bacilli</taxon>
        <taxon>Bacillales</taxon>
        <taxon>Bacillaceae</taxon>
        <taxon>Ectobacillus</taxon>
    </lineage>
</organism>
<gene>
    <name evidence="1" type="ORF">ACFFMS_11725</name>
</gene>
<keyword evidence="2" id="KW-1185">Reference proteome</keyword>
<protein>
    <submittedName>
        <fullName evidence="1">Uncharacterized protein</fullName>
    </submittedName>
</protein>
<reference evidence="1 2" key="1">
    <citation type="submission" date="2024-09" db="EMBL/GenBank/DDBJ databases">
        <authorList>
            <person name="Sun Q."/>
            <person name="Mori K."/>
        </authorList>
    </citation>
    <scope>NUCLEOTIDE SEQUENCE [LARGE SCALE GENOMIC DNA]</scope>
    <source>
        <strain evidence="1 2">JCM 11201</strain>
    </source>
</reference>